<protein>
    <submittedName>
        <fullName evidence="2">Uncharacterized protein</fullName>
    </submittedName>
</protein>
<dbReference type="RefSeq" id="XP_070449603.1">
    <property type="nucleotide sequence ID" value="XM_070593502.1"/>
</dbReference>
<name>A0ABM4MA86_EQUPR</name>
<accession>A0ABM4MA86</accession>
<dbReference type="GeneID" id="139079324"/>
<evidence type="ECO:0000313" key="1">
    <source>
        <dbReference type="Proteomes" id="UP001652662"/>
    </source>
</evidence>
<reference evidence="2" key="1">
    <citation type="submission" date="2025-08" db="UniProtKB">
        <authorList>
            <consortium name="RefSeq"/>
        </authorList>
    </citation>
    <scope>IDENTIFICATION</scope>
    <source>
        <tissue evidence="2">Blood</tissue>
    </source>
</reference>
<keyword evidence="1" id="KW-1185">Reference proteome</keyword>
<evidence type="ECO:0000313" key="2">
    <source>
        <dbReference type="RefSeq" id="XP_070449603.1"/>
    </source>
</evidence>
<gene>
    <name evidence="2" type="primary">LOC139079324</name>
</gene>
<organism evidence="1 2">
    <name type="scientific">Equus przewalskii</name>
    <name type="common">Przewalski's horse</name>
    <name type="synonym">Equus caballus przewalskii</name>
    <dbReference type="NCBI Taxonomy" id="9798"/>
    <lineage>
        <taxon>Eukaryota</taxon>
        <taxon>Metazoa</taxon>
        <taxon>Chordata</taxon>
        <taxon>Craniata</taxon>
        <taxon>Vertebrata</taxon>
        <taxon>Euteleostomi</taxon>
        <taxon>Mammalia</taxon>
        <taxon>Eutheria</taxon>
        <taxon>Laurasiatheria</taxon>
        <taxon>Perissodactyla</taxon>
        <taxon>Equidae</taxon>
        <taxon>Equus</taxon>
    </lineage>
</organism>
<proteinExistence type="predicted"/>
<sequence length="241" mass="26297">MDLPSPALCGSTLGPSPPCLAWLPPSCPLALRSLGHHLQEALLLCFSLSLPLSDCSEILALALVTSTPVFDPLLDDDPLQCTTRSENPLPWSPEPLCRVSNCSARQTLWRDPSTTCGGRGAQLSLASPLSPLTCHTVRTFRKPRTQIHCSWEGRPLRTGLSCSLADSALSAFKHLPPKDPAAPFSQHFRRRGWDVKRPLDLLLGVNWTLHPAQLGALSLLLRISNSLRGTSKISLENNNYE</sequence>
<dbReference type="Proteomes" id="UP001652662">
    <property type="component" value="Chromosome 25"/>
</dbReference>